<evidence type="ECO:0000256" key="6">
    <source>
        <dbReference type="ARBA" id="ARBA00022777"/>
    </source>
</evidence>
<comment type="caution">
    <text evidence="11">The sequence shown here is derived from an EMBL/GenBank/DDBJ whole genome shotgun (WGS) entry which is preliminary data.</text>
</comment>
<dbReference type="NCBIfam" id="TIGR02707">
    <property type="entry name" value="butyr_kinase"/>
    <property type="match status" value="1"/>
</dbReference>
<evidence type="ECO:0000256" key="9">
    <source>
        <dbReference type="HAMAP-Rule" id="MF_00542"/>
    </source>
</evidence>
<keyword evidence="7 9" id="KW-0067">ATP-binding</keyword>
<evidence type="ECO:0000256" key="2">
    <source>
        <dbReference type="ARBA" id="ARBA00008748"/>
    </source>
</evidence>
<dbReference type="EMBL" id="MPVP01000031">
    <property type="protein sequence ID" value="OMD36028.1"/>
    <property type="molecule type" value="Genomic_DNA"/>
</dbReference>
<dbReference type="NCBIfam" id="NF002834">
    <property type="entry name" value="PRK03011.1-5"/>
    <property type="match status" value="1"/>
</dbReference>
<evidence type="ECO:0000256" key="3">
    <source>
        <dbReference type="ARBA" id="ARBA00022490"/>
    </source>
</evidence>
<evidence type="ECO:0000313" key="11">
    <source>
        <dbReference type="EMBL" id="OMD36028.1"/>
    </source>
</evidence>
<accession>A0ABX3GSB0</accession>
<dbReference type="GO" id="GO:0016301">
    <property type="term" value="F:kinase activity"/>
    <property type="evidence" value="ECO:0007669"/>
    <property type="project" value="UniProtKB-KW"/>
</dbReference>
<evidence type="ECO:0000256" key="10">
    <source>
        <dbReference type="RuleBase" id="RU003835"/>
    </source>
</evidence>
<dbReference type="HAMAP" id="MF_00542">
    <property type="entry name" value="Butyrate_kinase"/>
    <property type="match status" value="1"/>
</dbReference>
<proteinExistence type="inferred from homology"/>
<reference evidence="11 12" key="1">
    <citation type="submission" date="2016-11" db="EMBL/GenBank/DDBJ databases">
        <title>Paenibacillus species isolates.</title>
        <authorList>
            <person name="Beno S.M."/>
        </authorList>
    </citation>
    <scope>NUCLEOTIDE SEQUENCE [LARGE SCALE GENOMIC DNA]</scope>
    <source>
        <strain evidence="11 12">FSL H7-0433</strain>
    </source>
</reference>
<dbReference type="PANTHER" id="PTHR21060:SF3">
    <property type="entry name" value="BUTYRATE KINASE 2-RELATED"/>
    <property type="match status" value="1"/>
</dbReference>
<keyword evidence="5 9" id="KW-0547">Nucleotide-binding</keyword>
<dbReference type="PRINTS" id="PR00471">
    <property type="entry name" value="ACETATEKNASE"/>
</dbReference>
<comment type="subcellular location">
    <subcellularLocation>
        <location evidence="1 9">Cytoplasm</location>
    </subcellularLocation>
</comment>
<dbReference type="InterPro" id="IPR000890">
    <property type="entry name" value="Aliphatic_acid_kin_short-chain"/>
</dbReference>
<dbReference type="Gene3D" id="3.30.420.40">
    <property type="match status" value="2"/>
</dbReference>
<comment type="similarity">
    <text evidence="2 9 10">Belongs to the acetokinase family.</text>
</comment>
<dbReference type="InterPro" id="IPR011245">
    <property type="entry name" value="Butyrate_kin"/>
</dbReference>
<dbReference type="CDD" id="cd24011">
    <property type="entry name" value="ASKHA_NBD_BK"/>
    <property type="match status" value="1"/>
</dbReference>
<dbReference type="PIRSF" id="PIRSF036458">
    <property type="entry name" value="Butyrate_kin"/>
    <property type="match status" value="1"/>
</dbReference>
<sequence length="377" mass="41057">MERIYKIFTLSPGSTSTKLAVFENNTQVFKANVAHDPAVLKTFATIGDQLPYRRETILSELYKAKISLTAMDAYAAYSGGLESMVGGIYPINEAILKHSREGRTVKHPAVLGAQLIQAFSDEFGGAPAYLVNPPDVDEYEELARFTGIRGIYRESRVHVLNQKEVAMRYAKELRRPYEECNFIVAHVGGGLSVTAHKKGRMVDGNDVLNGEGPMAPNRSGSIPAVPIIDMCFSGEYTHQEMIQKISKTGGLVSHLGTDNTMEIKKIIASGNTYAKLVYDAMAYQLCKAVGACAAVLQGQVDGIILTGGVSNDLYFTGFVELYCGWIAPVKVYGGDFEMEALAAGTVRALNGEEETKVYTGYPVWEGFNRTETGKSNG</sequence>
<evidence type="ECO:0000256" key="1">
    <source>
        <dbReference type="ARBA" id="ARBA00004496"/>
    </source>
</evidence>
<dbReference type="RefSeq" id="WP_076218367.1">
    <property type="nucleotide sequence ID" value="NZ_MPTJ01000007.1"/>
</dbReference>
<gene>
    <name evidence="9" type="primary">buk</name>
    <name evidence="11" type="ORF">BSO21_07905</name>
</gene>
<dbReference type="EC" id="2.7.2.7" evidence="9"/>
<keyword evidence="12" id="KW-1185">Reference proteome</keyword>
<evidence type="ECO:0000313" key="12">
    <source>
        <dbReference type="Proteomes" id="UP000187158"/>
    </source>
</evidence>
<dbReference type="InterPro" id="IPR043129">
    <property type="entry name" value="ATPase_NBD"/>
</dbReference>
<evidence type="ECO:0000256" key="5">
    <source>
        <dbReference type="ARBA" id="ARBA00022741"/>
    </source>
</evidence>
<evidence type="ECO:0000256" key="4">
    <source>
        <dbReference type="ARBA" id="ARBA00022679"/>
    </source>
</evidence>
<keyword evidence="3 9" id="KW-0963">Cytoplasm</keyword>
<dbReference type="PROSITE" id="PS01076">
    <property type="entry name" value="ACETATE_KINASE_2"/>
    <property type="match status" value="1"/>
</dbReference>
<dbReference type="SUPFAM" id="SSF53067">
    <property type="entry name" value="Actin-like ATPase domain"/>
    <property type="match status" value="2"/>
</dbReference>
<keyword evidence="6 9" id="KW-0418">Kinase</keyword>
<organism evidence="11 12">
    <name type="scientific">Paenibacillus odorifer</name>
    <dbReference type="NCBI Taxonomy" id="189426"/>
    <lineage>
        <taxon>Bacteria</taxon>
        <taxon>Bacillati</taxon>
        <taxon>Bacillota</taxon>
        <taxon>Bacilli</taxon>
        <taxon>Bacillales</taxon>
        <taxon>Paenibacillaceae</taxon>
        <taxon>Paenibacillus</taxon>
    </lineage>
</organism>
<comment type="catalytic activity">
    <reaction evidence="8 9">
        <text>butanoate + ATP = butanoyl phosphate + ADP</text>
        <dbReference type="Rhea" id="RHEA:13585"/>
        <dbReference type="ChEBI" id="CHEBI:17968"/>
        <dbReference type="ChEBI" id="CHEBI:30616"/>
        <dbReference type="ChEBI" id="CHEBI:58079"/>
        <dbReference type="ChEBI" id="CHEBI:456216"/>
        <dbReference type="EC" id="2.7.2.7"/>
    </reaction>
</comment>
<dbReference type="Pfam" id="PF00871">
    <property type="entry name" value="Acetate_kinase"/>
    <property type="match status" value="1"/>
</dbReference>
<dbReference type="InterPro" id="IPR023865">
    <property type="entry name" value="Aliphatic_acid_kinase_CS"/>
</dbReference>
<evidence type="ECO:0000256" key="7">
    <source>
        <dbReference type="ARBA" id="ARBA00022840"/>
    </source>
</evidence>
<keyword evidence="4 9" id="KW-0808">Transferase</keyword>
<dbReference type="PANTHER" id="PTHR21060">
    <property type="entry name" value="ACETATE KINASE"/>
    <property type="match status" value="1"/>
</dbReference>
<dbReference type="Proteomes" id="UP000187158">
    <property type="component" value="Unassembled WGS sequence"/>
</dbReference>
<protein>
    <recommendedName>
        <fullName evidence="9">Probable butyrate kinase</fullName>
        <shortName evidence="9">BK</shortName>
        <ecNumber evidence="9">2.7.2.7</ecNumber>
    </recommendedName>
    <alternativeName>
        <fullName evidence="9">Branched-chain carboxylic acid kinase</fullName>
    </alternativeName>
</protein>
<evidence type="ECO:0000256" key="8">
    <source>
        <dbReference type="ARBA" id="ARBA00048596"/>
    </source>
</evidence>
<name>A0ABX3GSB0_9BACL</name>